<dbReference type="CDD" id="cd24004">
    <property type="entry name" value="ASKHA_NBD_PilM-like"/>
    <property type="match status" value="1"/>
</dbReference>
<dbReference type="Gene3D" id="3.30.420.40">
    <property type="match status" value="2"/>
</dbReference>
<comment type="caution">
    <text evidence="2">The sequence shown here is derived from an EMBL/GenBank/DDBJ whole genome shotgun (WGS) entry which is preliminary data.</text>
</comment>
<dbReference type="Proteomes" id="UP000052946">
    <property type="component" value="Unassembled WGS sequence"/>
</dbReference>
<dbReference type="SUPFAM" id="SSF53067">
    <property type="entry name" value="Actin-like ATPase domain"/>
    <property type="match status" value="2"/>
</dbReference>
<dbReference type="InterPro" id="IPR043129">
    <property type="entry name" value="ATPase_NBD"/>
</dbReference>
<accession>A0A0U9HBE7</accession>
<keyword evidence="2" id="KW-0132">Cell division</keyword>
<dbReference type="InterPro" id="IPR003494">
    <property type="entry name" value="SHS2_FtsA"/>
</dbReference>
<reference evidence="2 3" key="2">
    <citation type="journal article" date="2016" name="Genome Announc.">
        <title>Draft Genome Sequence of Oceanobacillus picturae Heshi-B3, Isolated from Fermented Rice Bran in a Traditional Japanese Seafood Dish.</title>
        <authorList>
            <person name="Akuzawa S."/>
            <person name="Nagaoka J."/>
            <person name="Kanekatsu M."/>
            <person name="Kanesaki Y."/>
            <person name="Suzuki T."/>
        </authorList>
    </citation>
    <scope>NUCLEOTIDE SEQUENCE [LARGE SCALE GENOMIC DNA]</scope>
    <source>
        <strain evidence="2 3">Heshi-B3</strain>
    </source>
</reference>
<dbReference type="InterPro" id="IPR050696">
    <property type="entry name" value="FtsA/MreB"/>
</dbReference>
<evidence type="ECO:0000259" key="1">
    <source>
        <dbReference type="SMART" id="SM00842"/>
    </source>
</evidence>
<evidence type="ECO:0000313" key="2">
    <source>
        <dbReference type="EMBL" id="GAQ19392.1"/>
    </source>
</evidence>
<reference evidence="3" key="1">
    <citation type="submission" date="2015-07" db="EMBL/GenBank/DDBJ databases">
        <title>Draft Genome Sequence of Oceanobacillus picturae Heshi-B3 that Was Isolated from Fermented Rice Bran with Aging Salted Mackerel, Which Was Named Heshiko as Traditional Fermented Seafood in Japan.</title>
        <authorList>
            <person name="Akuzawa S."/>
            <person name="Nakagawa J."/>
            <person name="Kanekatsu T."/>
            <person name="Kanesaki Y."/>
            <person name="Suzuki T."/>
        </authorList>
    </citation>
    <scope>NUCLEOTIDE SEQUENCE [LARGE SCALE GENOMIC DNA]</scope>
    <source>
        <strain evidence="3">Heshi-B3</strain>
    </source>
</reference>
<dbReference type="EMBL" id="BBXV01000045">
    <property type="protein sequence ID" value="GAQ19392.1"/>
    <property type="molecule type" value="Genomic_DNA"/>
</dbReference>
<sequence>MMDDRIFALDIGTRSVTGIILEKEETKFKVIDYYTKEHTERSMRDGQIHNVVAVSDIIREVKEKLEQTHGSLHKVCVAAAGRALKTTQATSTIELNQQPIVEEETIKHLELSAVQAAQIKLAQEEQAENYHNYYCVGYSILHYQIDEERIGSLIDQSGEKASVEIIATFLPKIVVESLLAALGRAALEMDALTLEPIAAIHVLVPESMRRLNVALVDIGAGTSDIAITNAGTVAAYGMVPVAGDEITEAISDTYLLDFPLAEQTKRDIVNDGEAMVADILGFETTITYDALVGEIRDKVEYLASKVAEEILLLNATPPKAVMLVGGGSLTPEITKILADKLRLPENRVAVRGIDAIQNLVSSETLPKGPDFVTPIGIAIAAKQNPVHYVTVNVNKQKVRMFEMKQLTVGDALIQAGIDIQKMYGRPGSAVMATVNGKEITIPGQFGQAPQLSVNGIKATVEQTILNNDNVQVEKGEDGSSALITLEELIGDLPSKVIYFNNQPIKRYANYFVNGKKQIKTYVVKDRDNITFENETTVKNLLPHIGKEASQQVSSFSVYVNDEEVKLSIGETRIFVNNNQVNDDKVLHNNDQLTIEPASTPLVSDLFTVLGKKAVNTISVYFNGQYIELESPCYSVKRDGETVLPESELKNLDHLSMKAKEVEPFIFQDIFRYIDIDISKVSGDFKLFINDVPASFDAEIQHGDQLRITW</sequence>
<dbReference type="Pfam" id="PF11104">
    <property type="entry name" value="PilM_2"/>
    <property type="match status" value="1"/>
</dbReference>
<evidence type="ECO:0000313" key="3">
    <source>
        <dbReference type="Proteomes" id="UP000052946"/>
    </source>
</evidence>
<dbReference type="InterPro" id="IPR005883">
    <property type="entry name" value="PilM"/>
</dbReference>
<organism evidence="2 3">
    <name type="scientific">Oceanobacillus picturae</name>
    <dbReference type="NCBI Taxonomy" id="171693"/>
    <lineage>
        <taxon>Bacteria</taxon>
        <taxon>Bacillati</taxon>
        <taxon>Bacillota</taxon>
        <taxon>Bacilli</taxon>
        <taxon>Bacillales</taxon>
        <taxon>Bacillaceae</taxon>
        <taxon>Oceanobacillus</taxon>
    </lineage>
</organism>
<dbReference type="SMART" id="SM00842">
    <property type="entry name" value="FtsA"/>
    <property type="match status" value="1"/>
</dbReference>
<proteinExistence type="predicted"/>
<dbReference type="GO" id="GO:0051301">
    <property type="term" value="P:cell division"/>
    <property type="evidence" value="ECO:0007669"/>
    <property type="project" value="UniProtKB-KW"/>
</dbReference>
<dbReference type="PANTHER" id="PTHR32432:SF3">
    <property type="entry name" value="ETHANOLAMINE UTILIZATION PROTEIN EUTJ"/>
    <property type="match status" value="1"/>
</dbReference>
<protein>
    <submittedName>
        <fullName evidence="2">Cell division protein FtsA</fullName>
    </submittedName>
</protein>
<keyword evidence="2" id="KW-0131">Cell cycle</keyword>
<feature type="domain" description="SHS2" evidence="1">
    <location>
        <begin position="6"/>
        <end position="203"/>
    </location>
</feature>
<name>A0A0U9HBE7_9BACI</name>
<gene>
    <name evidence="2" type="ORF">OPHB3_3360</name>
</gene>
<dbReference type="AlphaFoldDB" id="A0A0U9HBE7"/>
<dbReference type="PANTHER" id="PTHR32432">
    <property type="entry name" value="CELL DIVISION PROTEIN FTSA-RELATED"/>
    <property type="match status" value="1"/>
</dbReference>